<dbReference type="EMBL" id="KL991958">
    <property type="protein sequence ID" value="KFK22156.1"/>
    <property type="molecule type" value="Genomic_DNA"/>
</dbReference>
<dbReference type="eggNOG" id="KOG0017">
    <property type="taxonomic scope" value="Eukaryota"/>
</dbReference>
<keyword evidence="4" id="KW-1185">Reference proteome</keyword>
<dbReference type="InterPro" id="IPR004312">
    <property type="entry name" value="ATHILA_Orf1_C"/>
</dbReference>
<feature type="domain" description="Arabidopsis retrotransposon Orf1 C-terminal" evidence="2">
    <location>
        <begin position="78"/>
        <end position="247"/>
    </location>
</feature>
<dbReference type="Pfam" id="PF03078">
    <property type="entry name" value="ATHILA"/>
    <property type="match status" value="1"/>
</dbReference>
<feature type="compositionally biased region" description="Polar residues" evidence="1">
    <location>
        <begin position="13"/>
        <end position="23"/>
    </location>
</feature>
<dbReference type="Proteomes" id="UP000029120">
    <property type="component" value="Unassembled WGS sequence"/>
</dbReference>
<gene>
    <name evidence="3" type="ORF">AALP_AAs45426U000100</name>
</gene>
<feature type="region of interest" description="Disordered" evidence="1">
    <location>
        <begin position="1"/>
        <end position="23"/>
    </location>
</feature>
<reference evidence="4" key="1">
    <citation type="journal article" date="2015" name="Nat. Plants">
        <title>Genome expansion of Arabis alpina linked with retrotransposition and reduced symmetric DNA methylation.</title>
        <authorList>
            <person name="Willing E.M."/>
            <person name="Rawat V."/>
            <person name="Mandakova T."/>
            <person name="Maumus F."/>
            <person name="James G.V."/>
            <person name="Nordstroem K.J."/>
            <person name="Becker C."/>
            <person name="Warthmann N."/>
            <person name="Chica C."/>
            <person name="Szarzynska B."/>
            <person name="Zytnicki M."/>
            <person name="Albani M.C."/>
            <person name="Kiefer C."/>
            <person name="Bergonzi S."/>
            <person name="Castaings L."/>
            <person name="Mateos J.L."/>
            <person name="Berns M.C."/>
            <person name="Bujdoso N."/>
            <person name="Piofczyk T."/>
            <person name="de Lorenzo L."/>
            <person name="Barrero-Sicilia C."/>
            <person name="Mateos I."/>
            <person name="Piednoel M."/>
            <person name="Hagmann J."/>
            <person name="Chen-Min-Tao R."/>
            <person name="Iglesias-Fernandez R."/>
            <person name="Schuster S.C."/>
            <person name="Alonso-Blanco C."/>
            <person name="Roudier F."/>
            <person name="Carbonero P."/>
            <person name="Paz-Ares J."/>
            <person name="Davis S.J."/>
            <person name="Pecinka A."/>
            <person name="Quesneville H."/>
            <person name="Colot V."/>
            <person name="Lysak M.A."/>
            <person name="Weigel D."/>
            <person name="Coupland G."/>
            <person name="Schneeberger K."/>
        </authorList>
    </citation>
    <scope>NUCLEOTIDE SEQUENCE [LARGE SCALE GENOMIC DNA]</scope>
    <source>
        <strain evidence="4">cv. Pajares</strain>
    </source>
</reference>
<protein>
    <recommendedName>
        <fullName evidence="2">Arabidopsis retrotransposon Orf1 C-terminal domain-containing protein</fullName>
    </recommendedName>
</protein>
<evidence type="ECO:0000259" key="2">
    <source>
        <dbReference type="Pfam" id="PF03078"/>
    </source>
</evidence>
<dbReference type="OrthoDB" id="1094935at2759"/>
<organism evidence="3 4">
    <name type="scientific">Arabis alpina</name>
    <name type="common">Alpine rock-cress</name>
    <dbReference type="NCBI Taxonomy" id="50452"/>
    <lineage>
        <taxon>Eukaryota</taxon>
        <taxon>Viridiplantae</taxon>
        <taxon>Streptophyta</taxon>
        <taxon>Embryophyta</taxon>
        <taxon>Tracheophyta</taxon>
        <taxon>Spermatophyta</taxon>
        <taxon>Magnoliopsida</taxon>
        <taxon>eudicotyledons</taxon>
        <taxon>Gunneridae</taxon>
        <taxon>Pentapetalae</taxon>
        <taxon>rosids</taxon>
        <taxon>malvids</taxon>
        <taxon>Brassicales</taxon>
        <taxon>Brassicaceae</taxon>
        <taxon>Arabideae</taxon>
        <taxon>Arabis</taxon>
    </lineage>
</organism>
<evidence type="ECO:0000256" key="1">
    <source>
        <dbReference type="SAM" id="MobiDB-lite"/>
    </source>
</evidence>
<dbReference type="OMA" id="SATYLWP"/>
<sequence length="252" mass="28925">MNRGKRVRIDDASGSTPIPSQRIASPWPPLEGTKFAIRRQYGNLKNVFVDLAVQNRAISETWDEYDMLLYNEWLGVTLKPTQVADEKTMRDLGIHDDVRRFLARAGLGNIVIRQHKLLPDLVKQFLASVRVYYEDGVETTQTGTLTFMAKGVQYRVSFLDLCQIYGFQLHRTATSLPTTFADMKTFWNLFAHGHYDSSGTPHTDIKHPTVHYLARLLANTILYKNEPGKMQMDELVLMFSCLKGLVKHHRRL</sequence>
<proteinExistence type="predicted"/>
<dbReference type="Gramene" id="KFK22156">
    <property type="protein sequence ID" value="KFK22156"/>
    <property type="gene ID" value="AALP_AAs45426U000100"/>
</dbReference>
<name>A0A087FX04_ARAAL</name>
<accession>A0A087FX04</accession>
<dbReference type="AlphaFoldDB" id="A0A087FX04"/>
<evidence type="ECO:0000313" key="4">
    <source>
        <dbReference type="Proteomes" id="UP000029120"/>
    </source>
</evidence>
<evidence type="ECO:0000313" key="3">
    <source>
        <dbReference type="EMBL" id="KFK22156.1"/>
    </source>
</evidence>